<accession>A0A919YCC3</accession>
<name>A0A919YCC3_9BACL</name>
<evidence type="ECO:0000256" key="1">
    <source>
        <dbReference type="SAM" id="Phobius"/>
    </source>
</evidence>
<feature type="transmembrane region" description="Helical" evidence="1">
    <location>
        <begin position="44"/>
        <end position="64"/>
    </location>
</feature>
<gene>
    <name evidence="2" type="ORF">J34TS1_28710</name>
</gene>
<keyword evidence="3" id="KW-1185">Reference proteome</keyword>
<evidence type="ECO:0000313" key="2">
    <source>
        <dbReference type="EMBL" id="GIO48106.1"/>
    </source>
</evidence>
<feature type="transmembrane region" description="Helical" evidence="1">
    <location>
        <begin position="5"/>
        <end position="24"/>
    </location>
</feature>
<dbReference type="InterPro" id="IPR021299">
    <property type="entry name" value="DUF2871"/>
</dbReference>
<dbReference type="EMBL" id="BORT01000011">
    <property type="protein sequence ID" value="GIO48106.1"/>
    <property type="molecule type" value="Genomic_DNA"/>
</dbReference>
<proteinExistence type="predicted"/>
<sequence>MKMKLMQWTSMIYAILGLAAGVFYREFTKMNDFDGQTLLRGVHTHILVLGFIFFLIVLILGKLFDVHKAKSFKAWYWVYNIGLLLTISTMIARGIGQIKGLELVGLNHAAGLGHTIVGVGMIWLLILLGKRIKE</sequence>
<feature type="transmembrane region" description="Helical" evidence="1">
    <location>
        <begin position="76"/>
        <end position="96"/>
    </location>
</feature>
<dbReference type="AlphaFoldDB" id="A0A919YCC3"/>
<comment type="caution">
    <text evidence="2">The sequence shown here is derived from an EMBL/GenBank/DDBJ whole genome shotgun (WGS) entry which is preliminary data.</text>
</comment>
<dbReference type="Proteomes" id="UP000682811">
    <property type="component" value="Unassembled WGS sequence"/>
</dbReference>
<evidence type="ECO:0008006" key="4">
    <source>
        <dbReference type="Google" id="ProtNLM"/>
    </source>
</evidence>
<keyword evidence="1" id="KW-0812">Transmembrane</keyword>
<evidence type="ECO:0000313" key="3">
    <source>
        <dbReference type="Proteomes" id="UP000682811"/>
    </source>
</evidence>
<reference evidence="2 3" key="1">
    <citation type="submission" date="2021-03" db="EMBL/GenBank/DDBJ databases">
        <title>Antimicrobial resistance genes in bacteria isolated from Japanese honey, and their potential for conferring macrolide and lincosamide resistance in the American foulbrood pathogen Paenibacillus larvae.</title>
        <authorList>
            <person name="Okamoto M."/>
            <person name="Kumagai M."/>
            <person name="Kanamori H."/>
            <person name="Takamatsu D."/>
        </authorList>
    </citation>
    <scope>NUCLEOTIDE SEQUENCE [LARGE SCALE GENOMIC DNA]</scope>
    <source>
        <strain evidence="2 3">J34TS1</strain>
    </source>
</reference>
<protein>
    <recommendedName>
        <fullName evidence="4">DUF2871 domain-containing protein</fullName>
    </recommendedName>
</protein>
<keyword evidence="1" id="KW-1133">Transmembrane helix</keyword>
<organism evidence="2 3">
    <name type="scientific">Paenibacillus azoreducens</name>
    <dbReference type="NCBI Taxonomy" id="116718"/>
    <lineage>
        <taxon>Bacteria</taxon>
        <taxon>Bacillati</taxon>
        <taxon>Bacillota</taxon>
        <taxon>Bacilli</taxon>
        <taxon>Bacillales</taxon>
        <taxon>Paenibacillaceae</taxon>
        <taxon>Paenibacillus</taxon>
    </lineage>
</organism>
<feature type="transmembrane region" description="Helical" evidence="1">
    <location>
        <begin position="108"/>
        <end position="128"/>
    </location>
</feature>
<dbReference type="Pfam" id="PF11070">
    <property type="entry name" value="DUF2871"/>
    <property type="match status" value="1"/>
</dbReference>
<keyword evidence="1" id="KW-0472">Membrane</keyword>